<keyword evidence="6" id="KW-0443">Lipid metabolism</keyword>
<feature type="transmembrane region" description="Helical" evidence="6">
    <location>
        <begin position="233"/>
        <end position="254"/>
    </location>
</feature>
<comment type="function">
    <text evidence="6">Catalyzes the transfer of a lysyl group from L-lysyl-tRNA(Lys) to membrane-bound phosphatidylglycerol (PG), which produces lysylphosphatidylglycerol (LPG), a major component of the bacterial membrane with a positive net charge. LPG synthesis contributes to bacterial virulence as it is involved in the resistance mechanism against cationic antimicrobial peptides (CAMP) produces by the host's immune system (defensins, cathelicidins) and by the competing microorganisms.</text>
</comment>
<dbReference type="AlphaFoldDB" id="A0A4R5N9V2"/>
<feature type="transmembrane region" description="Helical" evidence="6">
    <location>
        <begin position="266"/>
        <end position="288"/>
    </location>
</feature>
<dbReference type="EC" id="2.3.2.3" evidence="6"/>
<dbReference type="Pfam" id="PF03706">
    <property type="entry name" value="LPG_synthase_TM"/>
    <property type="match status" value="1"/>
</dbReference>
<dbReference type="PANTHER" id="PTHR37693:SF1">
    <property type="entry name" value="INTEGRAL MEMBRANE PROTEIN"/>
    <property type="match status" value="1"/>
</dbReference>
<keyword evidence="6" id="KW-0046">Antibiotic resistance</keyword>
<feature type="transmembrane region" description="Helical" evidence="6">
    <location>
        <begin position="157"/>
        <end position="181"/>
    </location>
</feature>
<protein>
    <recommendedName>
        <fullName evidence="6">Phosphatidylglycerol lysyltransferase</fullName>
        <ecNumber evidence="6">2.3.2.3</ecNumber>
    </recommendedName>
    <alternativeName>
        <fullName evidence="6">Lysylphosphatidylglycerol synthase</fullName>
    </alternativeName>
</protein>
<accession>A0A4R5N9V2</accession>
<gene>
    <name evidence="6" type="primary">mprF</name>
    <name evidence="7" type="ORF">C5L23_000839</name>
</gene>
<dbReference type="GO" id="GO:0046677">
    <property type="term" value="P:response to antibiotic"/>
    <property type="evidence" value="ECO:0007669"/>
    <property type="project" value="UniProtKB-KW"/>
</dbReference>
<evidence type="ECO:0000256" key="2">
    <source>
        <dbReference type="ARBA" id="ARBA00022475"/>
    </source>
</evidence>
<keyword evidence="4 6" id="KW-1133">Transmembrane helix</keyword>
<dbReference type="EMBL" id="PUFI01000009">
    <property type="protein sequence ID" value="TDG68920.1"/>
    <property type="molecule type" value="Genomic_DNA"/>
</dbReference>
<comment type="subcellular location">
    <subcellularLocation>
        <location evidence="1 6">Cell membrane</location>
        <topology evidence="1 6">Multi-pass membrane protein</topology>
    </subcellularLocation>
</comment>
<organism evidence="7 8">
    <name type="scientific">Leuconostoc fallax</name>
    <dbReference type="NCBI Taxonomy" id="1251"/>
    <lineage>
        <taxon>Bacteria</taxon>
        <taxon>Bacillati</taxon>
        <taxon>Bacillota</taxon>
        <taxon>Bacilli</taxon>
        <taxon>Lactobacillales</taxon>
        <taxon>Lactobacillaceae</taxon>
        <taxon>Leuconostoc</taxon>
    </lineage>
</organism>
<dbReference type="PANTHER" id="PTHR37693">
    <property type="entry name" value="PHOSPHATIDYLGLYCEROL LYSYLTRANSFERASE"/>
    <property type="match status" value="1"/>
</dbReference>
<feature type="transmembrane region" description="Helical" evidence="6">
    <location>
        <begin position="308"/>
        <end position="334"/>
    </location>
</feature>
<dbReference type="GO" id="GO:0050071">
    <property type="term" value="F:phosphatidylglycerol lysyltransferase activity"/>
    <property type="evidence" value="ECO:0007669"/>
    <property type="project" value="UniProtKB-EC"/>
</dbReference>
<keyword evidence="3 6" id="KW-0812">Transmembrane</keyword>
<evidence type="ECO:0000256" key="5">
    <source>
        <dbReference type="ARBA" id="ARBA00023136"/>
    </source>
</evidence>
<feature type="transmembrane region" description="Helical" evidence="6">
    <location>
        <begin position="119"/>
        <end position="145"/>
    </location>
</feature>
<name>A0A4R5N9V2_9LACO</name>
<feature type="transmembrane region" description="Helical" evidence="6">
    <location>
        <begin position="80"/>
        <end position="99"/>
    </location>
</feature>
<keyword evidence="6" id="KW-0808">Transferase</keyword>
<reference evidence="7 8" key="1">
    <citation type="journal article" date="2019" name="Appl. Microbiol. Biotechnol.">
        <title>Uncovering carbohydrate metabolism through a genotype-phenotype association study of 56 lactic acid bacteria genomes.</title>
        <authorList>
            <person name="Buron-Moles G."/>
            <person name="Chailyan A."/>
            <person name="Dolejs I."/>
            <person name="Forster J."/>
            <person name="Miks M.H."/>
        </authorList>
    </citation>
    <scope>NUCLEOTIDE SEQUENCE [LARGE SCALE GENOMIC DNA]</scope>
    <source>
        <strain evidence="7 8">ATCC 700006</strain>
    </source>
</reference>
<dbReference type="GO" id="GO:0005886">
    <property type="term" value="C:plasma membrane"/>
    <property type="evidence" value="ECO:0007669"/>
    <property type="project" value="UniProtKB-SubCell"/>
</dbReference>
<dbReference type="Proteomes" id="UP000295681">
    <property type="component" value="Unassembled WGS sequence"/>
</dbReference>
<comment type="catalytic activity">
    <reaction evidence="6">
        <text>L-lysyl-tRNA(Lys) + a 1,2-diacyl-sn-glycero-3-phospho-(1'-sn-glycerol) = a 1,2-diacyl-sn-glycero-3-phospho-1'-(3'-O-L-lysyl)-sn-glycerol + tRNA(Lys)</text>
        <dbReference type="Rhea" id="RHEA:10668"/>
        <dbReference type="Rhea" id="RHEA-COMP:9696"/>
        <dbReference type="Rhea" id="RHEA-COMP:9697"/>
        <dbReference type="ChEBI" id="CHEBI:64716"/>
        <dbReference type="ChEBI" id="CHEBI:75792"/>
        <dbReference type="ChEBI" id="CHEBI:78442"/>
        <dbReference type="ChEBI" id="CHEBI:78529"/>
        <dbReference type="EC" id="2.3.2.3"/>
    </reaction>
</comment>
<keyword evidence="8" id="KW-1185">Reference proteome</keyword>
<keyword evidence="2" id="KW-1003">Cell membrane</keyword>
<evidence type="ECO:0000313" key="8">
    <source>
        <dbReference type="Proteomes" id="UP000295681"/>
    </source>
</evidence>
<dbReference type="InterPro" id="IPR022791">
    <property type="entry name" value="L-PG_synthase/AglD"/>
</dbReference>
<feature type="transmembrane region" description="Helical" evidence="6">
    <location>
        <begin position="7"/>
        <end position="25"/>
    </location>
</feature>
<dbReference type="RefSeq" id="WP_133264305.1">
    <property type="nucleotide sequence ID" value="NZ_JAGYGP010000002.1"/>
</dbReference>
<dbReference type="GO" id="GO:0006629">
    <property type="term" value="P:lipid metabolic process"/>
    <property type="evidence" value="ECO:0007669"/>
    <property type="project" value="UniProtKB-KW"/>
</dbReference>
<proteinExistence type="inferred from homology"/>
<feature type="transmembrane region" description="Helical" evidence="6">
    <location>
        <begin position="45"/>
        <end position="68"/>
    </location>
</feature>
<comment type="similarity">
    <text evidence="6">Belongs to the LPG synthase family.</text>
</comment>
<evidence type="ECO:0000256" key="6">
    <source>
        <dbReference type="RuleBase" id="RU363042"/>
    </source>
</evidence>
<sequence>MLKRDRLSIIVVGLLTAIVVYFLWHELDGRGRQLEAALRHLDWRWLAAGMVAMIITIFLEAGVAWSLLNRSDRKKTSLAALLRVPLLNLLGTGLTPFATGGQPAQLYGLSRAGVEGGRATSVVLMKFLVYQIVVVLFFIIGYFSADSFIYSQVDPTFATFIPFAIAIHAVVIIGIALVMFWPALTLRLVDVISPIFKKMMTRRRYQRVIAAIKVKVNNFHEESRRVVGSWQSLISATAFTMAQLIIFYTIPYFVIRAFGYEDVNPWLIIAMHIMIVMVISLFPIPGGVGGAELSFQLLFTPFVKNPATLILVILIWRIITYYFGLFAGLVAYVWPSHKVVKDTYEQKR</sequence>
<evidence type="ECO:0000256" key="3">
    <source>
        <dbReference type="ARBA" id="ARBA00022692"/>
    </source>
</evidence>
<dbReference type="NCBIfam" id="TIGR00374">
    <property type="entry name" value="flippase-like domain"/>
    <property type="match status" value="1"/>
</dbReference>
<evidence type="ECO:0000313" key="7">
    <source>
        <dbReference type="EMBL" id="TDG68920.1"/>
    </source>
</evidence>
<keyword evidence="5 6" id="KW-0472">Membrane</keyword>
<comment type="caution">
    <text evidence="7">The sequence shown here is derived from an EMBL/GenBank/DDBJ whole genome shotgun (WGS) entry which is preliminary data.</text>
</comment>
<dbReference type="STRING" id="907931.GCA_000165675_00541"/>
<evidence type="ECO:0000256" key="4">
    <source>
        <dbReference type="ARBA" id="ARBA00022989"/>
    </source>
</evidence>
<evidence type="ECO:0000256" key="1">
    <source>
        <dbReference type="ARBA" id="ARBA00004651"/>
    </source>
</evidence>